<proteinExistence type="predicted"/>
<sequence length="154" mass="16660">MPGQLFKQQLLLLLALIGLLAGCGRSTGPELARVEGRVTLDGTPLPHAKLRFQPLGGKGTYSTGETDESGRFSLQFSRDRKGAMIGTHGVVITTGNPHHEMDDGTSYPLPEVLPAKYHQKSELTREVVAGKNKFEIELTSAQITAPPAKRTAQR</sequence>
<organism evidence="1 2">
    <name type="scientific">Planctomicrobium piriforme</name>
    <dbReference type="NCBI Taxonomy" id="1576369"/>
    <lineage>
        <taxon>Bacteria</taxon>
        <taxon>Pseudomonadati</taxon>
        <taxon>Planctomycetota</taxon>
        <taxon>Planctomycetia</taxon>
        <taxon>Planctomycetales</taxon>
        <taxon>Planctomycetaceae</taxon>
        <taxon>Planctomicrobium</taxon>
    </lineage>
</organism>
<name>A0A1I3HUS4_9PLAN</name>
<dbReference type="PROSITE" id="PS51257">
    <property type="entry name" value="PROKAR_LIPOPROTEIN"/>
    <property type="match status" value="1"/>
</dbReference>
<reference evidence="2" key="1">
    <citation type="submission" date="2016-10" db="EMBL/GenBank/DDBJ databases">
        <authorList>
            <person name="Varghese N."/>
            <person name="Submissions S."/>
        </authorList>
    </citation>
    <scope>NUCLEOTIDE SEQUENCE [LARGE SCALE GENOMIC DNA]</scope>
    <source>
        <strain evidence="2">DSM 26348</strain>
    </source>
</reference>
<dbReference type="AlphaFoldDB" id="A0A1I3HUS4"/>
<accession>A0A1I3HUS4</accession>
<keyword evidence="2" id="KW-1185">Reference proteome</keyword>
<protein>
    <recommendedName>
        <fullName evidence="3">Carboxypeptidase regulatory-like domain-containing protein</fullName>
    </recommendedName>
</protein>
<gene>
    <name evidence="1" type="ORF">SAMN05421753_108202</name>
</gene>
<dbReference type="EMBL" id="FOQD01000008">
    <property type="protein sequence ID" value="SFI39474.1"/>
    <property type="molecule type" value="Genomic_DNA"/>
</dbReference>
<dbReference type="Proteomes" id="UP000199518">
    <property type="component" value="Unassembled WGS sequence"/>
</dbReference>
<dbReference type="STRING" id="1576369.SAMN05421753_108202"/>
<evidence type="ECO:0000313" key="2">
    <source>
        <dbReference type="Proteomes" id="UP000199518"/>
    </source>
</evidence>
<evidence type="ECO:0000313" key="1">
    <source>
        <dbReference type="EMBL" id="SFI39474.1"/>
    </source>
</evidence>
<dbReference type="RefSeq" id="WP_217647077.1">
    <property type="nucleotide sequence ID" value="NZ_FOQD01000008.1"/>
</dbReference>
<evidence type="ECO:0008006" key="3">
    <source>
        <dbReference type="Google" id="ProtNLM"/>
    </source>
</evidence>